<feature type="region of interest" description="Disordered" evidence="1">
    <location>
        <begin position="1"/>
        <end position="25"/>
    </location>
</feature>
<dbReference type="InterPro" id="IPR022385">
    <property type="entry name" value="Rhs_assc_core"/>
</dbReference>
<evidence type="ECO:0000313" key="3">
    <source>
        <dbReference type="Proteomes" id="UP000564496"/>
    </source>
</evidence>
<keyword evidence="3" id="KW-1185">Reference proteome</keyword>
<evidence type="ECO:0000313" key="2">
    <source>
        <dbReference type="EMBL" id="NYI75482.1"/>
    </source>
</evidence>
<dbReference type="AlphaFoldDB" id="A0A7Z0DH99"/>
<dbReference type="EMBL" id="JACBZR010000001">
    <property type="protein sequence ID" value="NYI75482.1"/>
    <property type="molecule type" value="Genomic_DNA"/>
</dbReference>
<name>A0A7Z0DH99_9ACTN</name>
<gene>
    <name evidence="2" type="ORF">BJ988_000130</name>
</gene>
<dbReference type="Gene3D" id="2.180.10.10">
    <property type="entry name" value="RHS repeat-associated core"/>
    <property type="match status" value="1"/>
</dbReference>
<organism evidence="2 3">
    <name type="scientific">Nocardioides panzhihuensis</name>
    <dbReference type="NCBI Taxonomy" id="860243"/>
    <lineage>
        <taxon>Bacteria</taxon>
        <taxon>Bacillati</taxon>
        <taxon>Actinomycetota</taxon>
        <taxon>Actinomycetes</taxon>
        <taxon>Propionibacteriales</taxon>
        <taxon>Nocardioidaceae</taxon>
        <taxon>Nocardioides</taxon>
    </lineage>
</organism>
<reference evidence="2 3" key="1">
    <citation type="submission" date="2020-07" db="EMBL/GenBank/DDBJ databases">
        <title>Sequencing the genomes of 1000 actinobacteria strains.</title>
        <authorList>
            <person name="Klenk H.-P."/>
        </authorList>
    </citation>
    <scope>NUCLEOTIDE SEQUENCE [LARGE SCALE GENOMIC DNA]</scope>
    <source>
        <strain evidence="2 3">DSM 26487</strain>
    </source>
</reference>
<dbReference type="Proteomes" id="UP000564496">
    <property type="component" value="Unassembled WGS sequence"/>
</dbReference>
<evidence type="ECO:0000256" key="1">
    <source>
        <dbReference type="SAM" id="MobiDB-lite"/>
    </source>
</evidence>
<comment type="caution">
    <text evidence="2">The sequence shown here is derived from an EMBL/GenBank/DDBJ whole genome shotgun (WGS) entry which is preliminary data.</text>
</comment>
<sequence>MGDLAEFTGVDKPDATNPEQPEDESFNAYRFNGKRWDVGSGTYDMGFRDYNPGLNTFTTRDMYNGALADLGLGSDPYTGNRYAYAAGNPISRVELDGHMYADEGPRAVAVEPPTVTNGDLQNIINDTYGKPGSVPEVGSGKAAEALINELDTGDKTKGKYHILDVAELFNRYSEMLEDDRKARVKGNGILTDAEVKIATAEAAELWDALNYEGSSTKAIDDLKDSPGRVAALKGTMKKATARSAVKGITGNFFVDVPHKGPRLSGAQKLPKIMGALGFVGDAFMLVDGAMLSGEIATDSPRTRGHACGGMWGDAFQSMGFCSEPPPVA</sequence>
<protein>
    <submittedName>
        <fullName evidence="2">RHS repeat-associated protein</fullName>
    </submittedName>
</protein>
<accession>A0A7Z0DH99</accession>
<dbReference type="NCBIfam" id="TIGR03696">
    <property type="entry name" value="Rhs_assc_core"/>
    <property type="match status" value="1"/>
</dbReference>
<dbReference type="RefSeq" id="WP_179656201.1">
    <property type="nucleotide sequence ID" value="NZ_JACBZR010000001.1"/>
</dbReference>
<proteinExistence type="predicted"/>